<evidence type="ECO:0000256" key="1">
    <source>
        <dbReference type="ARBA" id="ARBA00022737"/>
    </source>
</evidence>
<dbReference type="SMART" id="SM00252">
    <property type="entry name" value="SH2"/>
    <property type="match status" value="1"/>
</dbReference>
<dbReference type="Gene3D" id="3.30.505.10">
    <property type="entry name" value="SH2 domain"/>
    <property type="match status" value="1"/>
</dbReference>
<dbReference type="SUPFAM" id="SSF52540">
    <property type="entry name" value="P-loop containing nucleoside triphosphate hydrolases"/>
    <property type="match status" value="1"/>
</dbReference>
<feature type="domain" description="SH2" evidence="6">
    <location>
        <begin position="1087"/>
        <end position="1182"/>
    </location>
</feature>
<feature type="compositionally biased region" description="Polar residues" evidence="5">
    <location>
        <begin position="1024"/>
        <end position="1039"/>
    </location>
</feature>
<name>A0A8B6CUG6_MYTGA</name>
<evidence type="ECO:0000256" key="2">
    <source>
        <dbReference type="ARBA" id="ARBA00023043"/>
    </source>
</evidence>
<dbReference type="GO" id="GO:0003712">
    <property type="term" value="F:transcription coregulator activity"/>
    <property type="evidence" value="ECO:0007669"/>
    <property type="project" value="InterPro"/>
</dbReference>
<feature type="repeat" description="ANK" evidence="3">
    <location>
        <begin position="829"/>
        <end position="861"/>
    </location>
</feature>
<dbReference type="GO" id="GO:0006355">
    <property type="term" value="P:regulation of DNA-templated transcription"/>
    <property type="evidence" value="ECO:0007669"/>
    <property type="project" value="InterPro"/>
</dbReference>
<comment type="caution">
    <text evidence="8">The sequence shown here is derived from an EMBL/GenBank/DDBJ whole genome shotgun (WGS) entry which is preliminary data.</text>
</comment>
<feature type="repeat" description="ANK" evidence="3">
    <location>
        <begin position="862"/>
        <end position="894"/>
    </location>
</feature>
<dbReference type="Pfam" id="PF00023">
    <property type="entry name" value="Ank"/>
    <property type="match status" value="1"/>
</dbReference>
<dbReference type="Pfam" id="PF00017">
    <property type="entry name" value="SH2"/>
    <property type="match status" value="1"/>
</dbReference>
<dbReference type="InterPro" id="IPR001315">
    <property type="entry name" value="CARD"/>
</dbReference>
<dbReference type="PANTHER" id="PTHR24173:SF74">
    <property type="entry name" value="ANKYRIN REPEAT DOMAIN-CONTAINING PROTEIN 16"/>
    <property type="match status" value="1"/>
</dbReference>
<keyword evidence="9" id="KW-1185">Reference proteome</keyword>
<dbReference type="GO" id="GO:0005634">
    <property type="term" value="C:nucleus"/>
    <property type="evidence" value="ECO:0007669"/>
    <property type="project" value="InterPro"/>
</dbReference>
<dbReference type="AlphaFoldDB" id="A0A8B6CUG6"/>
<dbReference type="Pfam" id="PF20720">
    <property type="entry name" value="nSTAND3"/>
    <property type="match status" value="1"/>
</dbReference>
<dbReference type="PROSITE" id="PS50001">
    <property type="entry name" value="SH2"/>
    <property type="match status" value="1"/>
</dbReference>
<dbReference type="OrthoDB" id="10305555at2759"/>
<dbReference type="Pfam" id="PF04904">
    <property type="entry name" value="SAM_NCD1"/>
    <property type="match status" value="1"/>
</dbReference>
<dbReference type="GO" id="GO:0042981">
    <property type="term" value="P:regulation of apoptotic process"/>
    <property type="evidence" value="ECO:0007669"/>
    <property type="project" value="InterPro"/>
</dbReference>
<dbReference type="CDD" id="cd01671">
    <property type="entry name" value="CARD"/>
    <property type="match status" value="2"/>
</dbReference>
<sequence>MTPTSYRSKTNIIQDIKMADNQPKTIVEWKLLNILQRANLIQYYDNFIRQGKCDVERMSKVSGFLKEAIDSVRMKKLHVQIFTTALEEAMSDPDLLKEVPSWLKTSSGIKNQSQSQISQPSNQKIVMQTLSASIRTQKKIEDYNVDEHVSGNNRLKHFYSDILTCTILDKNVLDELISRCILTIDDREEIIKPASQTERNKILLDLLISRPYDVLNLFMVILRHSDPDNSNVQALVGKMSTPDGHKLTLKQTETVTEENEYKIRLQKNFRALTLNMSCTGSVSDYLLEREVLNLEDVQEINCPGLTTHESNRRLLAKMLRKDRLAYAIFIQALKQDISNKELAKQIDETIITREERVMYTIGATMIHKRLQMKAYSVYDVIPQHIKEHMKFRLEEWEKDDKNFVSTKAGEYALELILKESVVTMTGNPGTGKSFTARHVALQMKKRGYFIIPVSKPEDIRNYYKLGRKTIFVIDDICGRFCLDQHILIAWKQMISVIKSFVTDKCCKIISSCRLQVFNDDKFSNLTIFKLCECNLSSENLLLSSKERSDIAKRYGIDNYEKELSTKYDFFPWLCSSYHLNKSTSFNNFLNNPFEVFKVEINTFMSEGKEGKLKYCGLVLVVLFDNNLSEERLVAKDKHIKRVIEEVLTECGLNRGTSEHRLKSSLRTLEGWLLTIQDNTFKIVHDKLFDFLSKQFGEKMIQLFIDNSATKFISERFLLTEIHDHREDNDFFIIVPEKYHNVFIQRIIKDWKNGELIASFSNTNMKYHSFRQRFLSNLQHIPQHDQQRLVNVVDKEFQINCVFLCCIIDDIDFLRWALTQNANVNKVSEDGSSALFVASSDGQVHIIKELIKHNADVNLCNRNGESPLHIACQNEHTPAVHELLKHHPDLNQHDFKGKTALYSASQNNHLSVVRELLKHTELDLNKSTIKGLSPLSIAENQGYTEVAIELTKYLLKHETNKISPRKAGGGSFNQSKSIGLHGHIGTATGMYGYSKNRISTSLRDNNHLSRTEALKNKYENLEFSQKMTPRSGQSSCNNAESRTKSNTKDGVYSVFNKLDQPIGIEQALCNSEAKDVIDIHLPLAMQNFYHFAASREQAEQLLPACKEGSFLLRLSQSSDAPYSLTVKGPKGLPIHLRISMKDGMYIIGEMCLRFQSVPALIYHYTKQTIKVSTVGRIKLIWPIPRLK</sequence>
<dbReference type="SUPFAM" id="SSF55550">
    <property type="entry name" value="SH2 domain"/>
    <property type="match status" value="1"/>
</dbReference>
<dbReference type="SUPFAM" id="SSF47986">
    <property type="entry name" value="DEATH domain"/>
    <property type="match status" value="2"/>
</dbReference>
<feature type="region of interest" description="Disordered" evidence="5">
    <location>
        <begin position="1024"/>
        <end position="1044"/>
    </location>
</feature>
<dbReference type="PROSITE" id="PS50088">
    <property type="entry name" value="ANK_REPEAT"/>
    <property type="match status" value="2"/>
</dbReference>
<dbReference type="SMART" id="SM00248">
    <property type="entry name" value="ANK"/>
    <property type="match status" value="5"/>
</dbReference>
<keyword evidence="4" id="KW-0727">SH2 domain</keyword>
<dbReference type="SUPFAM" id="SSF48403">
    <property type="entry name" value="Ankyrin repeat"/>
    <property type="match status" value="1"/>
</dbReference>
<dbReference type="Proteomes" id="UP000596742">
    <property type="component" value="Unassembled WGS sequence"/>
</dbReference>
<protein>
    <submittedName>
        <fullName evidence="8">Uncharacterized protein</fullName>
    </submittedName>
</protein>
<dbReference type="InterPro" id="IPR036860">
    <property type="entry name" value="SH2_dom_sf"/>
</dbReference>
<proteinExistence type="predicted"/>
<dbReference type="EMBL" id="UYJE01002277">
    <property type="protein sequence ID" value="VDI09267.1"/>
    <property type="molecule type" value="Genomic_DNA"/>
</dbReference>
<evidence type="ECO:0000259" key="7">
    <source>
        <dbReference type="PROSITE" id="PS50209"/>
    </source>
</evidence>
<reference evidence="8" key="1">
    <citation type="submission" date="2018-11" db="EMBL/GenBank/DDBJ databases">
        <authorList>
            <person name="Alioto T."/>
            <person name="Alioto T."/>
        </authorList>
    </citation>
    <scope>NUCLEOTIDE SEQUENCE</scope>
</reference>
<keyword evidence="2 3" id="KW-0040">ANK repeat</keyword>
<dbReference type="PANTHER" id="PTHR24173">
    <property type="entry name" value="ANKYRIN REPEAT CONTAINING"/>
    <property type="match status" value="1"/>
</dbReference>
<dbReference type="InterPro" id="IPR011029">
    <property type="entry name" value="DEATH-like_dom_sf"/>
</dbReference>
<evidence type="ECO:0000256" key="3">
    <source>
        <dbReference type="PROSITE-ProRule" id="PRU00023"/>
    </source>
</evidence>
<dbReference type="PROSITE" id="PS50297">
    <property type="entry name" value="ANK_REP_REGION"/>
    <property type="match status" value="2"/>
</dbReference>
<evidence type="ECO:0000259" key="6">
    <source>
        <dbReference type="PROSITE" id="PS50001"/>
    </source>
</evidence>
<feature type="domain" description="CARD" evidence="7">
    <location>
        <begin position="257"/>
        <end position="335"/>
    </location>
</feature>
<keyword evidence="1" id="KW-0677">Repeat</keyword>
<evidence type="ECO:0000256" key="5">
    <source>
        <dbReference type="SAM" id="MobiDB-lite"/>
    </source>
</evidence>
<dbReference type="Gene3D" id="1.25.40.20">
    <property type="entry name" value="Ankyrin repeat-containing domain"/>
    <property type="match status" value="1"/>
</dbReference>
<evidence type="ECO:0000256" key="4">
    <source>
        <dbReference type="PROSITE-ProRule" id="PRU00191"/>
    </source>
</evidence>
<dbReference type="Pfam" id="PF12796">
    <property type="entry name" value="Ank_2"/>
    <property type="match status" value="1"/>
</dbReference>
<organism evidence="8 9">
    <name type="scientific">Mytilus galloprovincialis</name>
    <name type="common">Mediterranean mussel</name>
    <dbReference type="NCBI Taxonomy" id="29158"/>
    <lineage>
        <taxon>Eukaryota</taxon>
        <taxon>Metazoa</taxon>
        <taxon>Spiralia</taxon>
        <taxon>Lophotrochozoa</taxon>
        <taxon>Mollusca</taxon>
        <taxon>Bivalvia</taxon>
        <taxon>Autobranchia</taxon>
        <taxon>Pteriomorphia</taxon>
        <taxon>Mytilida</taxon>
        <taxon>Mytiloidea</taxon>
        <taxon>Mytilidae</taxon>
        <taxon>Mytilinae</taxon>
        <taxon>Mytilus</taxon>
    </lineage>
</organism>
<dbReference type="InterPro" id="IPR027417">
    <property type="entry name" value="P-loop_NTPase"/>
</dbReference>
<evidence type="ECO:0000313" key="8">
    <source>
        <dbReference type="EMBL" id="VDI09267.1"/>
    </source>
</evidence>
<dbReference type="InterPro" id="IPR006988">
    <property type="entry name" value="Nab_N"/>
</dbReference>
<dbReference type="PROSITE" id="PS50209">
    <property type="entry name" value="CARD"/>
    <property type="match status" value="2"/>
</dbReference>
<feature type="domain" description="CARD" evidence="7">
    <location>
        <begin position="170"/>
        <end position="227"/>
    </location>
</feature>
<dbReference type="Pfam" id="PF00619">
    <property type="entry name" value="CARD"/>
    <property type="match status" value="1"/>
</dbReference>
<gene>
    <name evidence="8" type="ORF">MGAL_10B052799</name>
</gene>
<dbReference type="InterPro" id="IPR002110">
    <property type="entry name" value="Ankyrin_rpt"/>
</dbReference>
<evidence type="ECO:0000313" key="9">
    <source>
        <dbReference type="Proteomes" id="UP000596742"/>
    </source>
</evidence>
<dbReference type="Gene3D" id="1.10.533.10">
    <property type="entry name" value="Death Domain, Fas"/>
    <property type="match status" value="2"/>
</dbReference>
<accession>A0A8B6CUG6</accession>
<dbReference type="InterPro" id="IPR036770">
    <property type="entry name" value="Ankyrin_rpt-contain_sf"/>
</dbReference>
<dbReference type="InterPro" id="IPR049050">
    <property type="entry name" value="nSTAND3"/>
</dbReference>
<dbReference type="InterPro" id="IPR000980">
    <property type="entry name" value="SH2"/>
</dbReference>